<name>A0A540WGE0_9ACTN</name>
<comment type="caution">
    <text evidence="2">The sequence shown here is derived from an EMBL/GenBank/DDBJ whole genome shotgun (WGS) entry which is preliminary data.</text>
</comment>
<accession>A0A540WGE0</accession>
<protein>
    <submittedName>
        <fullName evidence="2">PIG-L family deacetylase</fullName>
    </submittedName>
</protein>
<dbReference type="GO" id="GO:0016137">
    <property type="term" value="P:glycoside metabolic process"/>
    <property type="evidence" value="ECO:0007669"/>
    <property type="project" value="UniProtKB-ARBA"/>
</dbReference>
<sequence length="271" mass="28824">MATVVAFHAHPDDEVLLTGGTLARAAAAGHRVAVVVATDQIGERGPGESPRLAELRASAEVLGVARVVHLGYADSGHGPVLYPDPPDRIRFARAEPADAAAKLAAILCEEKAELLLSYDAAGGYGHQDHVKVHQVGRLAAELAGVGRVLEGTLPREGVARLVRTIRLLRIPFRYDPEVLGNAFTPRSAITHRIDVRRYAGQKQRALAAHRSQVSGTGRLAPVMRALVRMPAPLFGLLLGREWYAEVGAAGGRAPLGDIFQPVVRGARAGRV</sequence>
<dbReference type="RefSeq" id="WP_141631723.1">
    <property type="nucleotide sequence ID" value="NZ_VIGB01000001.1"/>
</dbReference>
<dbReference type="Gene3D" id="3.40.50.10320">
    <property type="entry name" value="LmbE-like"/>
    <property type="match status" value="1"/>
</dbReference>
<dbReference type="AlphaFoldDB" id="A0A540WGE0"/>
<dbReference type="Proteomes" id="UP000319103">
    <property type="component" value="Unassembled WGS sequence"/>
</dbReference>
<keyword evidence="1" id="KW-0862">Zinc</keyword>
<dbReference type="EMBL" id="VIGB01000001">
    <property type="protein sequence ID" value="TQF08062.1"/>
    <property type="molecule type" value="Genomic_DNA"/>
</dbReference>
<evidence type="ECO:0000313" key="2">
    <source>
        <dbReference type="EMBL" id="TQF08062.1"/>
    </source>
</evidence>
<proteinExistence type="predicted"/>
<dbReference type="OrthoDB" id="158614at2"/>
<evidence type="ECO:0000256" key="1">
    <source>
        <dbReference type="ARBA" id="ARBA00022833"/>
    </source>
</evidence>
<dbReference type="InterPro" id="IPR024078">
    <property type="entry name" value="LmbE-like_dom_sf"/>
</dbReference>
<evidence type="ECO:0000313" key="3">
    <source>
        <dbReference type="Proteomes" id="UP000319103"/>
    </source>
</evidence>
<dbReference type="PANTHER" id="PTHR12993:SF11">
    <property type="entry name" value="N-ACETYLGLUCOSAMINYL-PHOSPHATIDYLINOSITOL DE-N-ACETYLASE"/>
    <property type="match status" value="1"/>
</dbReference>
<reference evidence="2 3" key="1">
    <citation type="submission" date="2019-06" db="EMBL/GenBank/DDBJ databases">
        <title>Description of Kitasatospora acidophila sp. nov. isolated from pine grove soil, and reclassification of Streptomyces novaecaesareae to Kitasatospora novaeceasareae comb. nov.</title>
        <authorList>
            <person name="Kim M.J."/>
        </authorList>
    </citation>
    <scope>NUCLEOTIDE SEQUENCE [LARGE SCALE GENOMIC DNA]</scope>
    <source>
        <strain evidence="2 3">MMS16-CNU292</strain>
    </source>
</reference>
<gene>
    <name evidence="2" type="ORF">E6W39_00490</name>
</gene>
<dbReference type="Pfam" id="PF02585">
    <property type="entry name" value="PIG-L"/>
    <property type="match status" value="1"/>
</dbReference>
<dbReference type="PANTHER" id="PTHR12993">
    <property type="entry name" value="N-ACETYLGLUCOSAMINYL-PHOSPHATIDYLINOSITOL DE-N-ACETYLASE-RELATED"/>
    <property type="match status" value="1"/>
</dbReference>
<dbReference type="GO" id="GO:0016811">
    <property type="term" value="F:hydrolase activity, acting on carbon-nitrogen (but not peptide) bonds, in linear amides"/>
    <property type="evidence" value="ECO:0007669"/>
    <property type="project" value="TreeGrafter"/>
</dbReference>
<organism evidence="2 3">
    <name type="scientific">Kitasatospora acidiphila</name>
    <dbReference type="NCBI Taxonomy" id="2567942"/>
    <lineage>
        <taxon>Bacteria</taxon>
        <taxon>Bacillati</taxon>
        <taxon>Actinomycetota</taxon>
        <taxon>Actinomycetes</taxon>
        <taxon>Kitasatosporales</taxon>
        <taxon>Streptomycetaceae</taxon>
        <taxon>Kitasatospora</taxon>
    </lineage>
</organism>
<dbReference type="SUPFAM" id="SSF102588">
    <property type="entry name" value="LmbE-like"/>
    <property type="match status" value="1"/>
</dbReference>
<keyword evidence="3" id="KW-1185">Reference proteome</keyword>
<dbReference type="InterPro" id="IPR003737">
    <property type="entry name" value="GlcNAc_PI_deacetylase-related"/>
</dbReference>